<accession>A0A365P5G9</accession>
<dbReference type="PROSITE" id="PS51257">
    <property type="entry name" value="PROKAR_LIPOPROTEIN"/>
    <property type="match status" value="1"/>
</dbReference>
<reference evidence="2 3" key="1">
    <citation type="submission" date="2018-06" db="EMBL/GenBank/DDBJ databases">
        <title>Flavobacterium tibetense sp. nov., isolated from a wetland YonghuCo on Tibetan Plateau.</title>
        <authorList>
            <person name="Xing P."/>
            <person name="Phurbu D."/>
            <person name="Lu H."/>
        </authorList>
    </citation>
    <scope>NUCLEOTIDE SEQUENCE [LARGE SCALE GENOMIC DNA]</scope>
    <source>
        <strain evidence="2 3">YH5</strain>
    </source>
</reference>
<dbReference type="AlphaFoldDB" id="A0A365P5G9"/>
<protein>
    <recommendedName>
        <fullName evidence="4">Lipoprotein</fullName>
    </recommendedName>
</protein>
<evidence type="ECO:0000313" key="2">
    <source>
        <dbReference type="EMBL" id="RBA29812.1"/>
    </source>
</evidence>
<name>A0A365P5G9_9FLAO</name>
<keyword evidence="3" id="KW-1185">Reference proteome</keyword>
<comment type="caution">
    <text evidence="2">The sequence shown here is derived from an EMBL/GenBank/DDBJ whole genome shotgun (WGS) entry which is preliminary data.</text>
</comment>
<sequence length="154" mass="17404">MKKIALVLVSILFISCNCTKETVAKETIKEVSYEQWVAGVQGGGSGINFMVELNKPLEEGTSLEKVQFKTYEAVFEKNSDLLYVTYIRTKVNQLKLYEEGSKEYGNEAPLPDFGLKPNQARLFFNENGKTKEVLIDNVIEKPLLAYPSMNKPKN</sequence>
<evidence type="ECO:0000313" key="3">
    <source>
        <dbReference type="Proteomes" id="UP000253319"/>
    </source>
</evidence>
<dbReference type="Proteomes" id="UP000253319">
    <property type="component" value="Unassembled WGS sequence"/>
</dbReference>
<gene>
    <name evidence="2" type="ORF">DPN68_00875</name>
</gene>
<evidence type="ECO:0008006" key="4">
    <source>
        <dbReference type="Google" id="ProtNLM"/>
    </source>
</evidence>
<proteinExistence type="predicted"/>
<organism evidence="2 3">
    <name type="scientific">Flavobacterium tibetense</name>
    <dbReference type="NCBI Taxonomy" id="2233533"/>
    <lineage>
        <taxon>Bacteria</taxon>
        <taxon>Pseudomonadati</taxon>
        <taxon>Bacteroidota</taxon>
        <taxon>Flavobacteriia</taxon>
        <taxon>Flavobacteriales</taxon>
        <taxon>Flavobacteriaceae</taxon>
        <taxon>Flavobacterium</taxon>
    </lineage>
</organism>
<dbReference type="OrthoDB" id="1364277at2"/>
<feature type="signal peptide" evidence="1">
    <location>
        <begin position="1"/>
        <end position="20"/>
    </location>
</feature>
<keyword evidence="1" id="KW-0732">Signal</keyword>
<evidence type="ECO:0000256" key="1">
    <source>
        <dbReference type="SAM" id="SignalP"/>
    </source>
</evidence>
<dbReference type="EMBL" id="QLST01000001">
    <property type="protein sequence ID" value="RBA29812.1"/>
    <property type="molecule type" value="Genomic_DNA"/>
</dbReference>
<dbReference type="RefSeq" id="WP_113987694.1">
    <property type="nucleotide sequence ID" value="NZ_QLST01000001.1"/>
</dbReference>
<feature type="chain" id="PRO_5016876686" description="Lipoprotein" evidence="1">
    <location>
        <begin position="21"/>
        <end position="154"/>
    </location>
</feature>